<accession>A0AAD7NQ66</accession>
<dbReference type="SUPFAM" id="SSF56112">
    <property type="entry name" value="Protein kinase-like (PK-like)"/>
    <property type="match status" value="1"/>
</dbReference>
<dbReference type="Pfam" id="PF17667">
    <property type="entry name" value="Pkinase_fungal"/>
    <property type="match status" value="1"/>
</dbReference>
<dbReference type="Proteomes" id="UP001215598">
    <property type="component" value="Unassembled WGS sequence"/>
</dbReference>
<name>A0AAD7NQ66_9AGAR</name>
<proteinExistence type="predicted"/>
<comment type="caution">
    <text evidence="2">The sequence shown here is derived from an EMBL/GenBank/DDBJ whole genome shotgun (WGS) entry which is preliminary data.</text>
</comment>
<reference evidence="2" key="1">
    <citation type="submission" date="2023-03" db="EMBL/GenBank/DDBJ databases">
        <title>Massive genome expansion in bonnet fungi (Mycena s.s.) driven by repeated elements and novel gene families across ecological guilds.</title>
        <authorList>
            <consortium name="Lawrence Berkeley National Laboratory"/>
            <person name="Harder C.B."/>
            <person name="Miyauchi S."/>
            <person name="Viragh M."/>
            <person name="Kuo A."/>
            <person name="Thoen E."/>
            <person name="Andreopoulos B."/>
            <person name="Lu D."/>
            <person name="Skrede I."/>
            <person name="Drula E."/>
            <person name="Henrissat B."/>
            <person name="Morin E."/>
            <person name="Kohler A."/>
            <person name="Barry K."/>
            <person name="LaButti K."/>
            <person name="Morin E."/>
            <person name="Salamov A."/>
            <person name="Lipzen A."/>
            <person name="Mereny Z."/>
            <person name="Hegedus B."/>
            <person name="Baldrian P."/>
            <person name="Stursova M."/>
            <person name="Weitz H."/>
            <person name="Taylor A."/>
            <person name="Grigoriev I.V."/>
            <person name="Nagy L.G."/>
            <person name="Martin F."/>
            <person name="Kauserud H."/>
        </authorList>
    </citation>
    <scope>NUCLEOTIDE SEQUENCE</scope>
    <source>
        <strain evidence="2">CBHHK182m</strain>
    </source>
</reference>
<gene>
    <name evidence="2" type="ORF">B0H16DRAFT_1410652</name>
</gene>
<dbReference type="InterPro" id="IPR000719">
    <property type="entry name" value="Prot_kinase_dom"/>
</dbReference>
<keyword evidence="3" id="KW-1185">Reference proteome</keyword>
<dbReference type="GO" id="GO:0005524">
    <property type="term" value="F:ATP binding"/>
    <property type="evidence" value="ECO:0007669"/>
    <property type="project" value="InterPro"/>
</dbReference>
<sequence length="275" mass="31256">MLQGVADLTENQWGYYPLLNQPRPTKLYPGQGVLTHPLADSVIALNNGRSLIMGETIFQSHGIIGRGTCVSRAKMEVMGEQKDVIVKWSWPAKTTTLEADLVKIATDLATSSGDSWVLNHLPNILHAEQKEFDEDSPQHHLSEHFGEVYELRVLRLVVQERLRPITELTTADELREAFHGIFKCYRWLYENARIMHRDISRNNLMYRRIDGKVYGVLNDFDLSAHLDKESPSTSKQRTGTEPYMAIDLLVNGPPPPGRWSHASKGGLSIFFPSWY</sequence>
<protein>
    <recommendedName>
        <fullName evidence="1">Protein kinase domain-containing protein</fullName>
    </recommendedName>
</protein>
<dbReference type="PANTHER" id="PTHR38248:SF2">
    <property type="entry name" value="FUNK1 11"/>
    <property type="match status" value="1"/>
</dbReference>
<dbReference type="Gene3D" id="1.10.510.10">
    <property type="entry name" value="Transferase(Phosphotransferase) domain 1"/>
    <property type="match status" value="1"/>
</dbReference>
<dbReference type="EMBL" id="JARKIB010000016">
    <property type="protein sequence ID" value="KAJ7770470.1"/>
    <property type="molecule type" value="Genomic_DNA"/>
</dbReference>
<evidence type="ECO:0000259" key="1">
    <source>
        <dbReference type="PROSITE" id="PS50011"/>
    </source>
</evidence>
<evidence type="ECO:0000313" key="2">
    <source>
        <dbReference type="EMBL" id="KAJ7770470.1"/>
    </source>
</evidence>
<dbReference type="AlphaFoldDB" id="A0AAD7NQ66"/>
<dbReference type="PROSITE" id="PS50011">
    <property type="entry name" value="PROTEIN_KINASE_DOM"/>
    <property type="match status" value="1"/>
</dbReference>
<evidence type="ECO:0000313" key="3">
    <source>
        <dbReference type="Proteomes" id="UP001215598"/>
    </source>
</evidence>
<dbReference type="InterPro" id="IPR040976">
    <property type="entry name" value="Pkinase_fungal"/>
</dbReference>
<feature type="domain" description="Protein kinase" evidence="1">
    <location>
        <begin position="58"/>
        <end position="275"/>
    </location>
</feature>
<organism evidence="2 3">
    <name type="scientific">Mycena metata</name>
    <dbReference type="NCBI Taxonomy" id="1033252"/>
    <lineage>
        <taxon>Eukaryota</taxon>
        <taxon>Fungi</taxon>
        <taxon>Dikarya</taxon>
        <taxon>Basidiomycota</taxon>
        <taxon>Agaricomycotina</taxon>
        <taxon>Agaricomycetes</taxon>
        <taxon>Agaricomycetidae</taxon>
        <taxon>Agaricales</taxon>
        <taxon>Marasmiineae</taxon>
        <taxon>Mycenaceae</taxon>
        <taxon>Mycena</taxon>
    </lineage>
</organism>
<dbReference type="GO" id="GO:0004672">
    <property type="term" value="F:protein kinase activity"/>
    <property type="evidence" value="ECO:0007669"/>
    <property type="project" value="InterPro"/>
</dbReference>
<dbReference type="PANTHER" id="PTHR38248">
    <property type="entry name" value="FUNK1 6"/>
    <property type="match status" value="1"/>
</dbReference>
<dbReference type="InterPro" id="IPR011009">
    <property type="entry name" value="Kinase-like_dom_sf"/>
</dbReference>